<dbReference type="OrthoDB" id="3536614at2759"/>
<comment type="caution">
    <text evidence="2">The sequence shown here is derived from an EMBL/GenBank/DDBJ whole genome shotgun (WGS) entry which is preliminary data.</text>
</comment>
<organism evidence="2 3">
    <name type="scientific">Monilinia fructigena</name>
    <dbReference type="NCBI Taxonomy" id="38457"/>
    <lineage>
        <taxon>Eukaryota</taxon>
        <taxon>Fungi</taxon>
        <taxon>Dikarya</taxon>
        <taxon>Ascomycota</taxon>
        <taxon>Pezizomycotina</taxon>
        <taxon>Leotiomycetes</taxon>
        <taxon>Helotiales</taxon>
        <taxon>Sclerotiniaceae</taxon>
        <taxon>Monilinia</taxon>
    </lineage>
</organism>
<evidence type="ECO:0000256" key="1">
    <source>
        <dbReference type="SAM" id="MobiDB-lite"/>
    </source>
</evidence>
<protein>
    <submittedName>
        <fullName evidence="2">Uncharacterized protein</fullName>
    </submittedName>
</protein>
<proteinExistence type="predicted"/>
<evidence type="ECO:0000313" key="3">
    <source>
        <dbReference type="Proteomes" id="UP000249056"/>
    </source>
</evidence>
<feature type="compositionally biased region" description="Basic residues" evidence="1">
    <location>
        <begin position="33"/>
        <end position="44"/>
    </location>
</feature>
<accession>A0A395IKY7</accession>
<feature type="region of interest" description="Disordered" evidence="1">
    <location>
        <begin position="1"/>
        <end position="109"/>
    </location>
</feature>
<name>A0A395IKY7_9HELO</name>
<sequence>MREEKRQQKLLGNDKVTLPNHLGNRTVTAPNSKPRKTKKKKKNGAGKNQSNSSTEGSVKKTKKRKSKNKEGTLAERLTRRLKSDALVTSNAEKTAKETADKFKDMHDQAPNPREWQTLYEQEYQARNAVLRARPLRDEQALLSALDGLSLGGSNSTGDDYDLIL</sequence>
<dbReference type="EMBL" id="QKRW01000035">
    <property type="protein sequence ID" value="RAL60937.1"/>
    <property type="molecule type" value="Genomic_DNA"/>
</dbReference>
<dbReference type="Proteomes" id="UP000249056">
    <property type="component" value="Unassembled WGS sequence"/>
</dbReference>
<dbReference type="AlphaFoldDB" id="A0A395IKY7"/>
<evidence type="ECO:0000313" key="2">
    <source>
        <dbReference type="EMBL" id="RAL60937.1"/>
    </source>
</evidence>
<gene>
    <name evidence="2" type="ORF">DID88_010035</name>
</gene>
<keyword evidence="3" id="KW-1185">Reference proteome</keyword>
<feature type="compositionally biased region" description="Basic and acidic residues" evidence="1">
    <location>
        <begin position="68"/>
        <end position="83"/>
    </location>
</feature>
<reference evidence="2 3" key="1">
    <citation type="submission" date="2018-06" db="EMBL/GenBank/DDBJ databases">
        <title>Genome Sequence of the Brown Rot Fungal Pathogen Monilinia fructigena.</title>
        <authorList>
            <person name="Landi L."/>
            <person name="De Miccolis Angelini R.M."/>
            <person name="Pollastro S."/>
            <person name="Abate D."/>
            <person name="Faretra F."/>
            <person name="Romanazzi G."/>
        </authorList>
    </citation>
    <scope>NUCLEOTIDE SEQUENCE [LARGE SCALE GENOMIC DNA]</scope>
    <source>
        <strain evidence="2 3">Mfrg269</strain>
    </source>
</reference>
<feature type="compositionally biased region" description="Basic and acidic residues" evidence="1">
    <location>
        <begin position="93"/>
        <end position="107"/>
    </location>
</feature>